<dbReference type="GO" id="GO:0003677">
    <property type="term" value="F:DNA binding"/>
    <property type="evidence" value="ECO:0007669"/>
    <property type="project" value="InterPro"/>
</dbReference>
<dbReference type="InterPro" id="IPR010982">
    <property type="entry name" value="Lambda_DNA-bd_dom_sf"/>
</dbReference>
<evidence type="ECO:0000313" key="3">
    <source>
        <dbReference type="Proteomes" id="UP000273675"/>
    </source>
</evidence>
<dbReference type="CDD" id="cd00093">
    <property type="entry name" value="HTH_XRE"/>
    <property type="match status" value="1"/>
</dbReference>
<sequence>MSIGSRLKDERGRLGMSQEAFARAAGVSKRTLIEWEKGATFPSAAALQSLGEVGADVLFVVTGSRQGASTGIAESEALAAVVTAEAELEASRELVPELAATIVSVSRDDNIDDKLRARADLVIRFAFRGTEAAKEAEARQRERNQRHQGELAWANMIVSNACEAIQWAPPQQVLSHLVNLVRIYKIDPEYIAVLLADLASTSKMPDRD</sequence>
<dbReference type="Proteomes" id="UP000273675">
    <property type="component" value="Unassembled WGS sequence"/>
</dbReference>
<gene>
    <name evidence="2" type="ORF">C7435_0042</name>
</gene>
<evidence type="ECO:0000259" key="1">
    <source>
        <dbReference type="PROSITE" id="PS50943"/>
    </source>
</evidence>
<proteinExistence type="predicted"/>
<dbReference type="OrthoDB" id="528805at2"/>
<dbReference type="EMBL" id="RBIM01000001">
    <property type="protein sequence ID" value="RKR03605.1"/>
    <property type="molecule type" value="Genomic_DNA"/>
</dbReference>
<dbReference type="SUPFAM" id="SSF47413">
    <property type="entry name" value="lambda repressor-like DNA-binding domains"/>
    <property type="match status" value="1"/>
</dbReference>
<dbReference type="AlphaFoldDB" id="A0A495DL19"/>
<dbReference type="Pfam" id="PF01381">
    <property type="entry name" value="HTH_3"/>
    <property type="match status" value="1"/>
</dbReference>
<reference evidence="2 3" key="1">
    <citation type="submission" date="2018-10" db="EMBL/GenBank/DDBJ databases">
        <title>Genomic Encyclopedia of Type Strains, Phase IV (KMG-IV): sequencing the most valuable type-strain genomes for metagenomic binning, comparative biology and taxonomic classification.</title>
        <authorList>
            <person name="Goeker M."/>
        </authorList>
    </citation>
    <scope>NUCLEOTIDE SEQUENCE [LARGE SCALE GENOMIC DNA]</scope>
    <source>
        <strain evidence="2 3">DSM 4734</strain>
    </source>
</reference>
<dbReference type="InterPro" id="IPR001387">
    <property type="entry name" value="Cro/C1-type_HTH"/>
</dbReference>
<name>A0A495DL19_9PROT</name>
<accession>A0A495DL19</accession>
<evidence type="ECO:0000313" key="2">
    <source>
        <dbReference type="EMBL" id="RKR03605.1"/>
    </source>
</evidence>
<dbReference type="PROSITE" id="PS50943">
    <property type="entry name" value="HTH_CROC1"/>
    <property type="match status" value="1"/>
</dbReference>
<feature type="domain" description="HTH cro/C1-type" evidence="1">
    <location>
        <begin position="7"/>
        <end position="50"/>
    </location>
</feature>
<dbReference type="RefSeq" id="WP_121209587.1">
    <property type="nucleotide sequence ID" value="NZ_RBIM01000001.1"/>
</dbReference>
<comment type="caution">
    <text evidence="2">The sequence shown here is derived from an EMBL/GenBank/DDBJ whole genome shotgun (WGS) entry which is preliminary data.</text>
</comment>
<protein>
    <submittedName>
        <fullName evidence="2">Helix-turn-helix protein</fullName>
    </submittedName>
</protein>
<organism evidence="2 3">
    <name type="scientific">Maricaulis maris</name>
    <dbReference type="NCBI Taxonomy" id="74318"/>
    <lineage>
        <taxon>Bacteria</taxon>
        <taxon>Pseudomonadati</taxon>
        <taxon>Pseudomonadota</taxon>
        <taxon>Alphaproteobacteria</taxon>
        <taxon>Maricaulales</taxon>
        <taxon>Maricaulaceae</taxon>
        <taxon>Maricaulis</taxon>
    </lineage>
</organism>
<dbReference type="SMART" id="SM00530">
    <property type="entry name" value="HTH_XRE"/>
    <property type="match status" value="1"/>
</dbReference>
<dbReference type="Gene3D" id="1.10.260.40">
    <property type="entry name" value="lambda repressor-like DNA-binding domains"/>
    <property type="match status" value="1"/>
</dbReference>